<evidence type="ECO:0000259" key="1">
    <source>
        <dbReference type="Pfam" id="PF06985"/>
    </source>
</evidence>
<proteinExistence type="predicted"/>
<dbReference type="AlphaFoldDB" id="A0AA37LQQ5"/>
<reference evidence="2 3" key="1">
    <citation type="submission" date="2021-07" db="EMBL/GenBank/DDBJ databases">
        <title>Genome data of Colletotrichum spaethianum.</title>
        <authorList>
            <person name="Utami Y.D."/>
            <person name="Hiruma K."/>
        </authorList>
    </citation>
    <scope>NUCLEOTIDE SEQUENCE [LARGE SCALE GENOMIC DNA]</scope>
    <source>
        <strain evidence="2 3">MAFF 242679</strain>
    </source>
</reference>
<organism evidence="2 3">
    <name type="scientific">Colletotrichum liriopes</name>
    <dbReference type="NCBI Taxonomy" id="708192"/>
    <lineage>
        <taxon>Eukaryota</taxon>
        <taxon>Fungi</taxon>
        <taxon>Dikarya</taxon>
        <taxon>Ascomycota</taxon>
        <taxon>Pezizomycotina</taxon>
        <taxon>Sordariomycetes</taxon>
        <taxon>Hypocreomycetidae</taxon>
        <taxon>Glomerellales</taxon>
        <taxon>Glomerellaceae</taxon>
        <taxon>Colletotrichum</taxon>
        <taxon>Colletotrichum spaethianum species complex</taxon>
    </lineage>
</organism>
<dbReference type="PANTHER" id="PTHR24148:SF64">
    <property type="entry name" value="HETEROKARYON INCOMPATIBILITY DOMAIN-CONTAINING PROTEIN"/>
    <property type="match status" value="1"/>
</dbReference>
<feature type="domain" description="Heterokaryon incompatibility" evidence="1">
    <location>
        <begin position="204"/>
        <end position="353"/>
    </location>
</feature>
<name>A0AA37LQQ5_9PEZI</name>
<protein>
    <submittedName>
        <fullName evidence="2">Heterokaryon incompatibility protein 6, OR allele</fullName>
    </submittedName>
</protein>
<evidence type="ECO:0000313" key="3">
    <source>
        <dbReference type="Proteomes" id="UP001055172"/>
    </source>
</evidence>
<gene>
    <name evidence="2" type="ORF">ColLi_03595</name>
</gene>
<comment type="caution">
    <text evidence="2">The sequence shown here is derived from an EMBL/GenBank/DDBJ whole genome shotgun (WGS) entry which is preliminary data.</text>
</comment>
<dbReference type="InterPro" id="IPR010730">
    <property type="entry name" value="HET"/>
</dbReference>
<keyword evidence="3" id="KW-1185">Reference proteome</keyword>
<dbReference type="InterPro" id="IPR052895">
    <property type="entry name" value="HetReg/Transcr_Mod"/>
</dbReference>
<dbReference type="EMBL" id="BPPX01000006">
    <property type="protein sequence ID" value="GJC80757.1"/>
    <property type="molecule type" value="Genomic_DNA"/>
</dbReference>
<accession>A0AA37LQQ5</accession>
<dbReference type="Pfam" id="PF06985">
    <property type="entry name" value="HET"/>
    <property type="match status" value="1"/>
</dbReference>
<dbReference type="PANTHER" id="PTHR24148">
    <property type="entry name" value="ANKYRIN REPEAT DOMAIN-CONTAINING PROTEIN 39 HOMOLOG-RELATED"/>
    <property type="match status" value="1"/>
</dbReference>
<dbReference type="Proteomes" id="UP001055172">
    <property type="component" value="Unassembled WGS sequence"/>
</dbReference>
<sequence length="820" mass="94678">MMRRNNASLYFTHAPATKVHQRITRGYRLMQDAIEIDGKGLVVSAAAEVFLRYFRGRHFPITLWLRHICLVEFGWREEQEKYWNREFIDSMYARATRVVSMSDIVTDLVERRVVEKRTDSQYHEWNKTWHYINDKPRKFTLPTVYPIKLGKPLSNDTPSIKHNYVPLDMLVGEIRVLVVMPSENDNAPIVTHLAHCPMVCEVRYLALSYTWGSSGQMVEIVVNGQRMMVRQNLEQALRTIRQSRTAAAVWVDAVCIDQFNTAERSRQVARMFGIYDRATQVVCYVGKHSKSTDQALDFVPNLNELVISMNEERYYDIGKEGNKISPEVYPKLCAALYKFLSRLYFRRIWVVQEVAISTQPAVIVDNRKAVAFESLDAAAYNLQGMIAFNPILATQMRDAEPELEGAGLSYERLAFVRKLFYFRHLMAGGAPFHPLIHPNVRKNTPGFLEAAILTRDFEATDERDKIFALWNLAQDKSGLEFTLDYDKSFERVYLDFAIAWARQHGSLDIIAVSEPYRNIRNFYDTMPSWCPDWSTPSDTSCLARWERIPMRPMMLMDDLDGELYSADGGVAQLRDSDEFFSFDGNILQCRGVILDKVRVVVDDPGELPQNFAFYPPDPDTFHKFQEWSVAIQKIYEDRELGPYKDPLQAAISMFHGDVLSAWEREDPDTDEIRNKNTWSKGKERNAWRHYDCIAENPRHIPGRQPLFSYEQRPWFNIVQAVLRGRILCITEKGYLALLPSYVAEGSSSKPWLLAILATCSVPVLLQEVENLDGEITYRFGGTCFVQGWMEGEMLERPGLTQSPAEFWFTNEARSSTLRII</sequence>
<evidence type="ECO:0000313" key="2">
    <source>
        <dbReference type="EMBL" id="GJC80757.1"/>
    </source>
</evidence>